<sequence length="326" mass="34921">MPPSPPAWVSAAPAHYGMTWTEQYQSTADGPLEIRPNSLPTPFVVAVTGSGRGIGAEIARCYAKAGASGIMLTSRRASDLEHVAASIAEINSNTKVRYCVCDVTKQVQLAGLAAVVKQEFGRLDAAIINSATSPAWVVDQNGDGGSSTSPRSAFGILEDATEDFFRVLDGTFRSAYLSSRALLPLLRETLAGANAWAETGVMILTSSACSLFPTTDLVPFSASLSKLAVNRLVEVLHESYHQEGIRAHAIHPGGILTPGNSDFPDSCRAMFVDDISLPGGLCVWLTKGERGWLSGRYICANWDMDELAARREEIVAGDKFKMRLVL</sequence>
<dbReference type="Proteomes" id="UP001610446">
    <property type="component" value="Unassembled WGS sequence"/>
</dbReference>
<gene>
    <name evidence="3" type="ORF">BJY01DRAFT_249958</name>
</gene>
<dbReference type="PRINTS" id="PR00081">
    <property type="entry name" value="GDHRDH"/>
</dbReference>
<comment type="caution">
    <text evidence="3">The sequence shown here is derived from an EMBL/GenBank/DDBJ whole genome shotgun (WGS) entry which is preliminary data.</text>
</comment>
<organism evidence="3 4">
    <name type="scientific">Aspergillus pseudoustus</name>
    <dbReference type="NCBI Taxonomy" id="1810923"/>
    <lineage>
        <taxon>Eukaryota</taxon>
        <taxon>Fungi</taxon>
        <taxon>Dikarya</taxon>
        <taxon>Ascomycota</taxon>
        <taxon>Pezizomycotina</taxon>
        <taxon>Eurotiomycetes</taxon>
        <taxon>Eurotiomycetidae</taxon>
        <taxon>Eurotiales</taxon>
        <taxon>Aspergillaceae</taxon>
        <taxon>Aspergillus</taxon>
        <taxon>Aspergillus subgen. Nidulantes</taxon>
    </lineage>
</organism>
<protein>
    <recommendedName>
        <fullName evidence="5">NAD(P)-binding protein</fullName>
    </recommendedName>
</protein>
<evidence type="ECO:0000313" key="4">
    <source>
        <dbReference type="Proteomes" id="UP001610446"/>
    </source>
</evidence>
<evidence type="ECO:0000256" key="1">
    <source>
        <dbReference type="ARBA" id="ARBA00006484"/>
    </source>
</evidence>
<name>A0ABR4JLM7_9EURO</name>
<accession>A0ABR4JLM7</accession>
<dbReference type="SUPFAM" id="SSF51735">
    <property type="entry name" value="NAD(P)-binding Rossmann-fold domains"/>
    <property type="match status" value="1"/>
</dbReference>
<evidence type="ECO:0000256" key="2">
    <source>
        <dbReference type="ARBA" id="ARBA00023002"/>
    </source>
</evidence>
<dbReference type="Pfam" id="PF00106">
    <property type="entry name" value="adh_short"/>
    <property type="match status" value="1"/>
</dbReference>
<dbReference type="EMBL" id="JBFXLU010000120">
    <property type="protein sequence ID" value="KAL2840494.1"/>
    <property type="molecule type" value="Genomic_DNA"/>
</dbReference>
<dbReference type="InterPro" id="IPR036291">
    <property type="entry name" value="NAD(P)-bd_dom_sf"/>
</dbReference>
<dbReference type="PANTHER" id="PTHR43669:SF3">
    <property type="entry name" value="ALCOHOL DEHYDROGENASE, PUTATIVE (AFU_ORTHOLOGUE AFUA_3G03445)-RELATED"/>
    <property type="match status" value="1"/>
</dbReference>
<reference evidence="3 4" key="1">
    <citation type="submission" date="2024-07" db="EMBL/GenBank/DDBJ databases">
        <title>Section-level genome sequencing and comparative genomics of Aspergillus sections Usti and Cavernicolus.</title>
        <authorList>
            <consortium name="Lawrence Berkeley National Laboratory"/>
            <person name="Nybo J.L."/>
            <person name="Vesth T.C."/>
            <person name="Theobald S."/>
            <person name="Frisvad J.C."/>
            <person name="Larsen T.O."/>
            <person name="Kjaerboelling I."/>
            <person name="Rothschild-Mancinelli K."/>
            <person name="Lyhne E.K."/>
            <person name="Kogle M.E."/>
            <person name="Barry K."/>
            <person name="Clum A."/>
            <person name="Na H."/>
            <person name="Ledsgaard L."/>
            <person name="Lin J."/>
            <person name="Lipzen A."/>
            <person name="Kuo A."/>
            <person name="Riley R."/>
            <person name="Mondo S."/>
            <person name="Labutti K."/>
            <person name="Haridas S."/>
            <person name="Pangalinan J."/>
            <person name="Salamov A.A."/>
            <person name="Simmons B.A."/>
            <person name="Magnuson J.K."/>
            <person name="Chen J."/>
            <person name="Drula E."/>
            <person name="Henrissat B."/>
            <person name="Wiebenga A."/>
            <person name="Lubbers R.J."/>
            <person name="Gomes A.C."/>
            <person name="Makela M.R."/>
            <person name="Stajich J."/>
            <person name="Grigoriev I.V."/>
            <person name="Mortensen U.H."/>
            <person name="De Vries R.P."/>
            <person name="Baker S.E."/>
            <person name="Andersen M.R."/>
        </authorList>
    </citation>
    <scope>NUCLEOTIDE SEQUENCE [LARGE SCALE GENOMIC DNA]</scope>
    <source>
        <strain evidence="3 4">CBS 123904</strain>
    </source>
</reference>
<evidence type="ECO:0008006" key="5">
    <source>
        <dbReference type="Google" id="ProtNLM"/>
    </source>
</evidence>
<comment type="similarity">
    <text evidence="1">Belongs to the short-chain dehydrogenases/reductases (SDR) family.</text>
</comment>
<dbReference type="PANTHER" id="PTHR43669">
    <property type="entry name" value="5-KETO-D-GLUCONATE 5-REDUCTASE"/>
    <property type="match status" value="1"/>
</dbReference>
<dbReference type="Gene3D" id="3.40.50.720">
    <property type="entry name" value="NAD(P)-binding Rossmann-like Domain"/>
    <property type="match status" value="1"/>
</dbReference>
<keyword evidence="4" id="KW-1185">Reference proteome</keyword>
<dbReference type="CDD" id="cd05233">
    <property type="entry name" value="SDR_c"/>
    <property type="match status" value="1"/>
</dbReference>
<evidence type="ECO:0000313" key="3">
    <source>
        <dbReference type="EMBL" id="KAL2840494.1"/>
    </source>
</evidence>
<proteinExistence type="inferred from homology"/>
<keyword evidence="2" id="KW-0560">Oxidoreductase</keyword>
<dbReference type="InterPro" id="IPR002347">
    <property type="entry name" value="SDR_fam"/>
</dbReference>